<proteinExistence type="predicted"/>
<reference evidence="4" key="1">
    <citation type="submission" date="2016-06" db="UniProtKB">
        <authorList>
            <consortium name="WormBaseParasite"/>
        </authorList>
    </citation>
    <scope>IDENTIFICATION</scope>
</reference>
<sequence>MRDEKVPCGNLLSEGMGRKFSVIEQSDCGRKVKKRKRRRTADTGERGRPLSITEKRVIARFQPHYFNWVSKCRPEQQQRIA</sequence>
<dbReference type="Proteomes" id="UP000050794">
    <property type="component" value="Unassembled WGS sequence"/>
</dbReference>
<protein>
    <submittedName>
        <fullName evidence="4">Homeobox domain-containing protein</fullName>
    </submittedName>
</protein>
<gene>
    <name evidence="2" type="ORF">TCNE_LOCUS14620</name>
</gene>
<evidence type="ECO:0000313" key="2">
    <source>
        <dbReference type="EMBL" id="VDM45941.1"/>
    </source>
</evidence>
<evidence type="ECO:0000313" key="4">
    <source>
        <dbReference type="WBParaSite" id="TCNE_0001462001-mRNA-1"/>
    </source>
</evidence>
<name>A0A183V1K0_TOXCA</name>
<evidence type="ECO:0000313" key="3">
    <source>
        <dbReference type="Proteomes" id="UP000050794"/>
    </source>
</evidence>
<dbReference type="EMBL" id="UYWY01022353">
    <property type="protein sequence ID" value="VDM45941.1"/>
    <property type="molecule type" value="Genomic_DNA"/>
</dbReference>
<dbReference type="AlphaFoldDB" id="A0A183V1K0"/>
<feature type="region of interest" description="Disordered" evidence="1">
    <location>
        <begin position="31"/>
        <end position="50"/>
    </location>
</feature>
<keyword evidence="3" id="KW-1185">Reference proteome</keyword>
<evidence type="ECO:0000256" key="1">
    <source>
        <dbReference type="SAM" id="MobiDB-lite"/>
    </source>
</evidence>
<feature type="compositionally biased region" description="Basic and acidic residues" evidence="1">
    <location>
        <begin position="40"/>
        <end position="50"/>
    </location>
</feature>
<organism evidence="3 4">
    <name type="scientific">Toxocara canis</name>
    <name type="common">Canine roundworm</name>
    <dbReference type="NCBI Taxonomy" id="6265"/>
    <lineage>
        <taxon>Eukaryota</taxon>
        <taxon>Metazoa</taxon>
        <taxon>Ecdysozoa</taxon>
        <taxon>Nematoda</taxon>
        <taxon>Chromadorea</taxon>
        <taxon>Rhabditida</taxon>
        <taxon>Spirurina</taxon>
        <taxon>Ascaridomorpha</taxon>
        <taxon>Ascaridoidea</taxon>
        <taxon>Toxocaridae</taxon>
        <taxon>Toxocara</taxon>
    </lineage>
</organism>
<reference evidence="2 3" key="2">
    <citation type="submission" date="2018-11" db="EMBL/GenBank/DDBJ databases">
        <authorList>
            <consortium name="Pathogen Informatics"/>
        </authorList>
    </citation>
    <scope>NUCLEOTIDE SEQUENCE [LARGE SCALE GENOMIC DNA]</scope>
</reference>
<dbReference type="WBParaSite" id="TCNE_0001462001-mRNA-1">
    <property type="protein sequence ID" value="TCNE_0001462001-mRNA-1"/>
    <property type="gene ID" value="TCNE_0001462001"/>
</dbReference>
<accession>A0A183V1K0</accession>